<name>A0AAV9V9E8_9PEZI</name>
<reference evidence="2 3" key="1">
    <citation type="submission" date="2019-10" db="EMBL/GenBank/DDBJ databases">
        <authorList>
            <person name="Palmer J.M."/>
        </authorList>
    </citation>
    <scope>NUCLEOTIDE SEQUENCE [LARGE SCALE GENOMIC DNA]</scope>
    <source>
        <strain evidence="2 3">TWF730</strain>
    </source>
</reference>
<feature type="compositionally biased region" description="Low complexity" evidence="1">
    <location>
        <begin position="284"/>
        <end position="299"/>
    </location>
</feature>
<feature type="compositionally biased region" description="Low complexity" evidence="1">
    <location>
        <begin position="229"/>
        <end position="245"/>
    </location>
</feature>
<evidence type="ECO:0000256" key="1">
    <source>
        <dbReference type="SAM" id="MobiDB-lite"/>
    </source>
</evidence>
<feature type="region of interest" description="Disordered" evidence="1">
    <location>
        <begin position="182"/>
        <end position="311"/>
    </location>
</feature>
<comment type="caution">
    <text evidence="2">The sequence shown here is derived from an EMBL/GenBank/DDBJ whole genome shotgun (WGS) entry which is preliminary data.</text>
</comment>
<protein>
    <submittedName>
        <fullName evidence="2">Uncharacterized protein</fullName>
    </submittedName>
</protein>
<sequence>MAATYLAGHPQFPLMSQSTTSYDMDPMAQQTFQAGFTGFLPTPGHAQQQVFLTSGQPVQVVAGPGGTIFPQMRIQNPNQGVFMQHPSANIMHLPFAGDVHAHTPQTYGEMDSRFQAPRSRRASFSVNFGAGQLGGYPGGPTGQMANPMDYVYMDNCMMCRAKHPPPHPHSDMQPMSNYRKMNMDDTMSNSSKMRGSVYPNEGPMCDPMDWNPGPRSRDRRDPAWDYRSKPSQVRSRSRSQAPPSRGGFGRVPFNGIQASEISDFESEDDTASRQGRVTNYGGPQRRSNSQRGQRSSSRSRPIHLSGSNNYM</sequence>
<accession>A0AAV9V9E8</accession>
<proteinExistence type="predicted"/>
<feature type="compositionally biased region" description="Basic and acidic residues" evidence="1">
    <location>
        <begin position="215"/>
        <end position="228"/>
    </location>
</feature>
<evidence type="ECO:0000313" key="3">
    <source>
        <dbReference type="Proteomes" id="UP001373714"/>
    </source>
</evidence>
<dbReference type="Proteomes" id="UP001373714">
    <property type="component" value="Unassembled WGS sequence"/>
</dbReference>
<keyword evidence="3" id="KW-1185">Reference proteome</keyword>
<evidence type="ECO:0000313" key="2">
    <source>
        <dbReference type="EMBL" id="KAK6358243.1"/>
    </source>
</evidence>
<dbReference type="EMBL" id="JAVHNS010000004">
    <property type="protein sequence ID" value="KAK6358243.1"/>
    <property type="molecule type" value="Genomic_DNA"/>
</dbReference>
<gene>
    <name evidence="2" type="ORF">TWF730_007593</name>
</gene>
<dbReference type="AlphaFoldDB" id="A0AAV9V9E8"/>
<organism evidence="2 3">
    <name type="scientific">Orbilia blumenaviensis</name>
    <dbReference type="NCBI Taxonomy" id="1796055"/>
    <lineage>
        <taxon>Eukaryota</taxon>
        <taxon>Fungi</taxon>
        <taxon>Dikarya</taxon>
        <taxon>Ascomycota</taxon>
        <taxon>Pezizomycotina</taxon>
        <taxon>Orbiliomycetes</taxon>
        <taxon>Orbiliales</taxon>
        <taxon>Orbiliaceae</taxon>
        <taxon>Orbilia</taxon>
    </lineage>
</organism>